<keyword evidence="1" id="KW-0812">Transmembrane</keyword>
<dbReference type="Proteomes" id="UP000177027">
    <property type="component" value="Unassembled WGS sequence"/>
</dbReference>
<keyword evidence="1" id="KW-0472">Membrane</keyword>
<protein>
    <submittedName>
        <fullName evidence="2">Uncharacterized protein</fullName>
    </submittedName>
</protein>
<reference evidence="2 3" key="1">
    <citation type="journal article" date="2016" name="Nat. Commun.">
        <title>Thousands of microbial genomes shed light on interconnected biogeochemical processes in an aquifer system.</title>
        <authorList>
            <person name="Anantharaman K."/>
            <person name="Brown C.T."/>
            <person name="Hug L.A."/>
            <person name="Sharon I."/>
            <person name="Castelle C.J."/>
            <person name="Probst A.J."/>
            <person name="Thomas B.C."/>
            <person name="Singh A."/>
            <person name="Wilkins M.J."/>
            <person name="Karaoz U."/>
            <person name="Brodie E.L."/>
            <person name="Williams K.H."/>
            <person name="Hubbard S.S."/>
            <person name="Banfield J.F."/>
        </authorList>
    </citation>
    <scope>NUCLEOTIDE SEQUENCE [LARGE SCALE GENOMIC DNA]</scope>
</reference>
<accession>A0A1F7HCN5</accession>
<proteinExistence type="predicted"/>
<organism evidence="2 3">
    <name type="scientific">Candidatus Roizmanbacteria bacterium RIFCSPHIGHO2_02_FULL_40_9</name>
    <dbReference type="NCBI Taxonomy" id="1802042"/>
    <lineage>
        <taxon>Bacteria</taxon>
        <taxon>Candidatus Roizmaniibacteriota</taxon>
    </lineage>
</organism>
<name>A0A1F7HCN5_9BACT</name>
<comment type="caution">
    <text evidence="2">The sequence shown here is derived from an EMBL/GenBank/DDBJ whole genome shotgun (WGS) entry which is preliminary data.</text>
</comment>
<keyword evidence="1" id="KW-1133">Transmembrane helix</keyword>
<evidence type="ECO:0000313" key="3">
    <source>
        <dbReference type="Proteomes" id="UP000177027"/>
    </source>
</evidence>
<dbReference type="AlphaFoldDB" id="A0A1F7HCN5"/>
<sequence>MNQKELLIISILIFLTVIGWIVADLHHVSQTQKITEINQRFSRPFKVKVDKKIFTTLERRR</sequence>
<feature type="transmembrane region" description="Helical" evidence="1">
    <location>
        <begin position="6"/>
        <end position="23"/>
    </location>
</feature>
<evidence type="ECO:0000256" key="1">
    <source>
        <dbReference type="SAM" id="Phobius"/>
    </source>
</evidence>
<evidence type="ECO:0000313" key="2">
    <source>
        <dbReference type="EMBL" id="OGK28696.1"/>
    </source>
</evidence>
<gene>
    <name evidence="2" type="ORF">A3D06_01290</name>
</gene>
<dbReference type="EMBL" id="MFZS01000032">
    <property type="protein sequence ID" value="OGK28696.1"/>
    <property type="molecule type" value="Genomic_DNA"/>
</dbReference>